<dbReference type="Proteomes" id="UP000070412">
    <property type="component" value="Unassembled WGS sequence"/>
</dbReference>
<evidence type="ECO:0000259" key="10">
    <source>
        <dbReference type="Pfam" id="PF14360"/>
    </source>
</evidence>
<gene>
    <name evidence="11" type="ORF">SSS_8368</name>
</gene>
<name>A0A834R4Y7_SARSC</name>
<dbReference type="GO" id="GO:0047493">
    <property type="term" value="F:ceramide cholinephosphotransferase activity"/>
    <property type="evidence" value="ECO:0007669"/>
    <property type="project" value="TreeGrafter"/>
</dbReference>
<dbReference type="GO" id="GO:0005789">
    <property type="term" value="C:endoplasmic reticulum membrane"/>
    <property type="evidence" value="ECO:0007669"/>
    <property type="project" value="TreeGrafter"/>
</dbReference>
<reference evidence="11" key="2">
    <citation type="submission" date="2020-01" db="EMBL/GenBank/DDBJ databases">
        <authorList>
            <person name="Korhonen P.K.K."/>
            <person name="Guangxu M.G."/>
            <person name="Wang T.W."/>
            <person name="Stroehlein A.J.S."/>
            <person name="Young N.D."/>
            <person name="Ang C.-S.A."/>
            <person name="Fernando D.W.F."/>
            <person name="Lu H.L."/>
            <person name="Taylor S.T."/>
            <person name="Ehtesham M.E.M."/>
            <person name="Najaraj S.H.N."/>
            <person name="Harsha G.H.G."/>
            <person name="Madugundu A.M."/>
            <person name="Renuse S.R."/>
            <person name="Holt D.H."/>
            <person name="Pandey A.P."/>
            <person name="Papenfuss A.P."/>
            <person name="Gasser R.B.G."/>
            <person name="Fischer K.F."/>
        </authorList>
    </citation>
    <scope>NUCLEOTIDE SEQUENCE</scope>
    <source>
        <strain evidence="11">SSS_KF_BRIS2020</strain>
    </source>
</reference>
<dbReference type="EnsemblMetazoa" id="SSS_8368s_mrna">
    <property type="protein sequence ID" value="KAF7490472.1"/>
    <property type="gene ID" value="SSS_8368"/>
</dbReference>
<evidence type="ECO:0000256" key="7">
    <source>
        <dbReference type="ARBA" id="ARBA00023098"/>
    </source>
</evidence>
<keyword evidence="4 9" id="KW-0812">Transmembrane</keyword>
<keyword evidence="3" id="KW-0808">Transferase</keyword>
<comment type="similarity">
    <text evidence="2">Belongs to the sphingomyelin synthase family.</text>
</comment>
<keyword evidence="13" id="KW-1185">Reference proteome</keyword>
<dbReference type="Pfam" id="PF14360">
    <property type="entry name" value="PAP2_C"/>
    <property type="match status" value="1"/>
</dbReference>
<dbReference type="OrthoDB" id="422827at2759"/>
<sequence>MHRIQARIVPKMTSGQDLAQLIHDNYSYRISDNSRFSKSSSKILSTKDRQQTKVIKHESLSSKISYHHHHHHHRKNEFKPEAWKAIVALVYFFSATWITAIVMVIVHDRVPDMATYPPLPDIILDNLPLIPWAFSMAETCGVILFTMWSIILIFHKHRFILLRRMFSLFGSVFLIRCFTMVITSLSVPGKHLECKARPYGTWSERIHQAYLIWQGGGMAIKGVRTCGDYMFSGHTVVLTMLNFFITEYTPTGLYLIHTMSWVLNLFGVFFILAAHEHYSIDVFIAFYISTRLFLYYHTLANNRALYQSDRHRTRIWFPLFSFFESGVSGIVPNEYEMPFRKTKDRLLNHLAEKIVRIQLIRMLFDSEYLFDQESDQRNTFQSNQDTKQLMNSNHIAMINSISSSIVTSTSTTAADYSNSTSKLKVQ</sequence>
<evidence type="ECO:0000256" key="5">
    <source>
        <dbReference type="ARBA" id="ARBA00022919"/>
    </source>
</evidence>
<dbReference type="EMBL" id="WVUK01000062">
    <property type="protein sequence ID" value="KAF7490472.1"/>
    <property type="molecule type" value="Genomic_DNA"/>
</dbReference>
<feature type="transmembrane region" description="Helical" evidence="9">
    <location>
        <begin position="129"/>
        <end position="154"/>
    </location>
</feature>
<evidence type="ECO:0000256" key="8">
    <source>
        <dbReference type="ARBA" id="ARBA00023136"/>
    </source>
</evidence>
<reference evidence="13" key="1">
    <citation type="journal article" date="2020" name="PLoS Negl. Trop. Dis.">
        <title>High-quality nuclear genome for Sarcoptes scabiei-A critical resource for a neglected parasite.</title>
        <authorList>
            <person name="Korhonen P.K."/>
            <person name="Gasser R.B."/>
            <person name="Ma G."/>
            <person name="Wang T."/>
            <person name="Stroehlein A.J."/>
            <person name="Young N.D."/>
            <person name="Ang C.S."/>
            <person name="Fernando D.D."/>
            <person name="Lu H.C."/>
            <person name="Taylor S."/>
            <person name="Reynolds S.L."/>
            <person name="Mofiz E."/>
            <person name="Najaraj S.H."/>
            <person name="Gowda H."/>
            <person name="Madugundu A."/>
            <person name="Renuse S."/>
            <person name="Holt D."/>
            <person name="Pandey A."/>
            <person name="Papenfuss A.T."/>
            <person name="Fischer K."/>
        </authorList>
    </citation>
    <scope>NUCLEOTIDE SEQUENCE [LARGE SCALE GENOMIC DNA]</scope>
</reference>
<dbReference type="GO" id="GO:0046513">
    <property type="term" value="P:ceramide biosynthetic process"/>
    <property type="evidence" value="ECO:0007669"/>
    <property type="project" value="TreeGrafter"/>
</dbReference>
<feature type="domain" description="Sphingomyelin synthase-like" evidence="10">
    <location>
        <begin position="225"/>
        <end position="298"/>
    </location>
</feature>
<evidence type="ECO:0000313" key="12">
    <source>
        <dbReference type="EnsemblMetazoa" id="KAF7490472.1"/>
    </source>
</evidence>
<feature type="transmembrane region" description="Helical" evidence="9">
    <location>
        <begin position="166"/>
        <end position="187"/>
    </location>
</feature>
<evidence type="ECO:0000256" key="9">
    <source>
        <dbReference type="SAM" id="Phobius"/>
    </source>
</evidence>
<evidence type="ECO:0000256" key="1">
    <source>
        <dbReference type="ARBA" id="ARBA00004141"/>
    </source>
</evidence>
<organism evidence="11">
    <name type="scientific">Sarcoptes scabiei</name>
    <name type="common">Itch mite</name>
    <name type="synonym">Acarus scabiei</name>
    <dbReference type="NCBI Taxonomy" id="52283"/>
    <lineage>
        <taxon>Eukaryota</taxon>
        <taxon>Metazoa</taxon>
        <taxon>Ecdysozoa</taxon>
        <taxon>Arthropoda</taxon>
        <taxon>Chelicerata</taxon>
        <taxon>Arachnida</taxon>
        <taxon>Acari</taxon>
        <taxon>Acariformes</taxon>
        <taxon>Sarcoptiformes</taxon>
        <taxon>Astigmata</taxon>
        <taxon>Psoroptidia</taxon>
        <taxon>Sarcoptoidea</taxon>
        <taxon>Sarcoptidae</taxon>
        <taxon>Sarcoptinae</taxon>
        <taxon>Sarcoptes</taxon>
    </lineage>
</organism>
<evidence type="ECO:0000256" key="2">
    <source>
        <dbReference type="ARBA" id="ARBA00005441"/>
    </source>
</evidence>
<dbReference type="GO" id="GO:0033188">
    <property type="term" value="F:sphingomyelin synthase activity"/>
    <property type="evidence" value="ECO:0007669"/>
    <property type="project" value="TreeGrafter"/>
</dbReference>
<keyword evidence="5" id="KW-0746">Sphingolipid metabolism</keyword>
<keyword evidence="7" id="KW-0443">Lipid metabolism</keyword>
<dbReference type="PANTHER" id="PTHR21290">
    <property type="entry name" value="SPHINGOMYELIN SYNTHETASE"/>
    <property type="match status" value="1"/>
</dbReference>
<dbReference type="PANTHER" id="PTHR21290:SF25">
    <property type="entry name" value="SPHINGOMYELIN SYNTHASE-RELATED PROTEIN 1"/>
    <property type="match status" value="1"/>
</dbReference>
<evidence type="ECO:0000313" key="11">
    <source>
        <dbReference type="EMBL" id="KAF7490472.1"/>
    </source>
</evidence>
<feature type="transmembrane region" description="Helical" evidence="9">
    <location>
        <begin position="278"/>
        <end position="296"/>
    </location>
</feature>
<evidence type="ECO:0000256" key="6">
    <source>
        <dbReference type="ARBA" id="ARBA00022989"/>
    </source>
</evidence>
<accession>A0A834R4Y7</accession>
<proteinExistence type="inferred from homology"/>
<evidence type="ECO:0000313" key="13">
    <source>
        <dbReference type="Proteomes" id="UP000070412"/>
    </source>
</evidence>
<protein>
    <submittedName>
        <fullName evidence="11">Sphingomyelin synthase-related protein 1</fullName>
    </submittedName>
</protein>
<feature type="transmembrane region" description="Helical" evidence="9">
    <location>
        <begin position="82"/>
        <end position="106"/>
    </location>
</feature>
<keyword evidence="8 9" id="KW-0472">Membrane</keyword>
<reference evidence="12" key="3">
    <citation type="submission" date="2022-06" db="UniProtKB">
        <authorList>
            <consortium name="EnsemblMetazoa"/>
        </authorList>
    </citation>
    <scope>IDENTIFICATION</scope>
</reference>
<dbReference type="GO" id="GO:0000139">
    <property type="term" value="C:Golgi membrane"/>
    <property type="evidence" value="ECO:0007669"/>
    <property type="project" value="TreeGrafter"/>
</dbReference>
<dbReference type="GO" id="GO:0005886">
    <property type="term" value="C:plasma membrane"/>
    <property type="evidence" value="ECO:0007669"/>
    <property type="project" value="TreeGrafter"/>
</dbReference>
<evidence type="ECO:0000256" key="4">
    <source>
        <dbReference type="ARBA" id="ARBA00022692"/>
    </source>
</evidence>
<keyword evidence="6 9" id="KW-1133">Transmembrane helix</keyword>
<dbReference type="AlphaFoldDB" id="A0A834R4Y7"/>
<dbReference type="InterPro" id="IPR045221">
    <property type="entry name" value="Sphingomyelin_synth-like"/>
</dbReference>
<feature type="transmembrane region" description="Helical" evidence="9">
    <location>
        <begin position="229"/>
        <end position="245"/>
    </location>
</feature>
<comment type="subcellular location">
    <subcellularLocation>
        <location evidence="1">Membrane</location>
        <topology evidence="1">Multi-pass membrane protein</topology>
    </subcellularLocation>
</comment>
<feature type="transmembrane region" description="Helical" evidence="9">
    <location>
        <begin position="252"/>
        <end position="272"/>
    </location>
</feature>
<dbReference type="InterPro" id="IPR025749">
    <property type="entry name" value="Sphingomyelin_synth-like_dom"/>
</dbReference>
<evidence type="ECO:0000256" key="3">
    <source>
        <dbReference type="ARBA" id="ARBA00022679"/>
    </source>
</evidence>